<dbReference type="PANTHER" id="PTHR35095">
    <property type="entry name" value="OS05G0143300 PROTEIN"/>
    <property type="match status" value="1"/>
</dbReference>
<reference evidence="1 2" key="1">
    <citation type="journal article" date="2020" name="Mol. Plant">
        <title>The Chromosome-Based Rubber Tree Genome Provides New Insights into Spurge Genome Evolution and Rubber Biosynthesis.</title>
        <authorList>
            <person name="Liu J."/>
            <person name="Shi C."/>
            <person name="Shi C.C."/>
            <person name="Li W."/>
            <person name="Zhang Q.J."/>
            <person name="Zhang Y."/>
            <person name="Li K."/>
            <person name="Lu H.F."/>
            <person name="Shi C."/>
            <person name="Zhu S.T."/>
            <person name="Xiao Z.Y."/>
            <person name="Nan H."/>
            <person name="Yue Y."/>
            <person name="Zhu X.G."/>
            <person name="Wu Y."/>
            <person name="Hong X.N."/>
            <person name="Fan G.Y."/>
            <person name="Tong Y."/>
            <person name="Zhang D."/>
            <person name="Mao C.L."/>
            <person name="Liu Y.L."/>
            <person name="Hao S.J."/>
            <person name="Liu W.Q."/>
            <person name="Lv M.Q."/>
            <person name="Zhang H.B."/>
            <person name="Liu Y."/>
            <person name="Hu-Tang G.R."/>
            <person name="Wang J.P."/>
            <person name="Wang J.H."/>
            <person name="Sun Y.H."/>
            <person name="Ni S.B."/>
            <person name="Chen W.B."/>
            <person name="Zhang X.C."/>
            <person name="Jiao Y.N."/>
            <person name="Eichler E.E."/>
            <person name="Li G.H."/>
            <person name="Liu X."/>
            <person name="Gao L.Z."/>
        </authorList>
    </citation>
    <scope>NUCLEOTIDE SEQUENCE [LARGE SCALE GENOMIC DNA]</scope>
    <source>
        <strain evidence="2">cv. GT1</strain>
        <tissue evidence="1">Leaf</tissue>
    </source>
</reference>
<gene>
    <name evidence="1" type="ORF">GH714_024498</name>
</gene>
<dbReference type="PANTHER" id="PTHR35095:SF1">
    <property type="entry name" value="OS05G0143300 PROTEIN"/>
    <property type="match status" value="1"/>
</dbReference>
<organism evidence="1 2">
    <name type="scientific">Hevea brasiliensis</name>
    <name type="common">Para rubber tree</name>
    <name type="synonym">Siphonia brasiliensis</name>
    <dbReference type="NCBI Taxonomy" id="3981"/>
    <lineage>
        <taxon>Eukaryota</taxon>
        <taxon>Viridiplantae</taxon>
        <taxon>Streptophyta</taxon>
        <taxon>Embryophyta</taxon>
        <taxon>Tracheophyta</taxon>
        <taxon>Spermatophyta</taxon>
        <taxon>Magnoliopsida</taxon>
        <taxon>eudicotyledons</taxon>
        <taxon>Gunneridae</taxon>
        <taxon>Pentapetalae</taxon>
        <taxon>rosids</taxon>
        <taxon>fabids</taxon>
        <taxon>Malpighiales</taxon>
        <taxon>Euphorbiaceae</taxon>
        <taxon>Crotonoideae</taxon>
        <taxon>Micrandreae</taxon>
        <taxon>Hevea</taxon>
    </lineage>
</organism>
<evidence type="ECO:0000313" key="2">
    <source>
        <dbReference type="Proteomes" id="UP000467840"/>
    </source>
</evidence>
<sequence length="278" mass="30557">MVELSLMASHGYPPGPGLVFCQEQTKVFKGVVKCSGNSPGPAAKKLQDCLKFVSHSMTHFGGTMSGTTFFYIVEQHLGIHTGVLVLLADTCPDSVLFSFGIAEQCKHEKILKFLMSRSSQIEKGGLDSSLLSDLMGLQALTLHEHQQPCASLVYPSGKCDAAKPLVDFVGDMALSSKITVHPRGRVLFIGSGSEMKDILSIVAEFYLTKNSAKWTKQSVLLPNLSVFYQHNGFDDYFQPDTMKHKLIFLVSPLTVKDVTAAPLKRSKIETIRFSCFMQ</sequence>
<protein>
    <submittedName>
        <fullName evidence="1">Uncharacterized protein</fullName>
    </submittedName>
</protein>
<dbReference type="Proteomes" id="UP000467840">
    <property type="component" value="Chromosome 1"/>
</dbReference>
<dbReference type="AlphaFoldDB" id="A0A6A6LB54"/>
<comment type="caution">
    <text evidence="1">The sequence shown here is derived from an EMBL/GenBank/DDBJ whole genome shotgun (WGS) entry which is preliminary data.</text>
</comment>
<keyword evidence="2" id="KW-1185">Reference proteome</keyword>
<accession>A0A6A6LB54</accession>
<proteinExistence type="predicted"/>
<name>A0A6A6LB54_HEVBR</name>
<dbReference type="EMBL" id="JAAGAX010000011">
    <property type="protein sequence ID" value="KAF2298652.1"/>
    <property type="molecule type" value="Genomic_DNA"/>
</dbReference>
<evidence type="ECO:0000313" key="1">
    <source>
        <dbReference type="EMBL" id="KAF2298652.1"/>
    </source>
</evidence>